<accession>A0AA88A456</accession>
<gene>
    <name evidence="1" type="ORF">TIFTF001_017013</name>
</gene>
<evidence type="ECO:0000313" key="2">
    <source>
        <dbReference type="Proteomes" id="UP001187192"/>
    </source>
</evidence>
<reference evidence="1" key="1">
    <citation type="submission" date="2023-07" db="EMBL/GenBank/DDBJ databases">
        <title>draft genome sequence of fig (Ficus carica).</title>
        <authorList>
            <person name="Takahashi T."/>
            <person name="Nishimura K."/>
        </authorList>
    </citation>
    <scope>NUCLEOTIDE SEQUENCE</scope>
</reference>
<dbReference type="EMBL" id="BTGU01000026">
    <property type="protein sequence ID" value="GMN47823.1"/>
    <property type="molecule type" value="Genomic_DNA"/>
</dbReference>
<dbReference type="Proteomes" id="UP001187192">
    <property type="component" value="Unassembled WGS sequence"/>
</dbReference>
<sequence>MIRAIPSIAISQLVISRVRGEVIARHSGNFEDRDVVDNFTRLFRSTRREKERKEKR</sequence>
<dbReference type="AlphaFoldDB" id="A0AA88A456"/>
<protein>
    <submittedName>
        <fullName evidence="1">Uncharacterized protein</fullName>
    </submittedName>
</protein>
<comment type="caution">
    <text evidence="1">The sequence shown here is derived from an EMBL/GenBank/DDBJ whole genome shotgun (WGS) entry which is preliminary data.</text>
</comment>
<keyword evidence="2" id="KW-1185">Reference proteome</keyword>
<organism evidence="1 2">
    <name type="scientific">Ficus carica</name>
    <name type="common">Common fig</name>
    <dbReference type="NCBI Taxonomy" id="3494"/>
    <lineage>
        <taxon>Eukaryota</taxon>
        <taxon>Viridiplantae</taxon>
        <taxon>Streptophyta</taxon>
        <taxon>Embryophyta</taxon>
        <taxon>Tracheophyta</taxon>
        <taxon>Spermatophyta</taxon>
        <taxon>Magnoliopsida</taxon>
        <taxon>eudicotyledons</taxon>
        <taxon>Gunneridae</taxon>
        <taxon>Pentapetalae</taxon>
        <taxon>rosids</taxon>
        <taxon>fabids</taxon>
        <taxon>Rosales</taxon>
        <taxon>Moraceae</taxon>
        <taxon>Ficeae</taxon>
        <taxon>Ficus</taxon>
    </lineage>
</organism>
<evidence type="ECO:0000313" key="1">
    <source>
        <dbReference type="EMBL" id="GMN47823.1"/>
    </source>
</evidence>
<proteinExistence type="predicted"/>
<name>A0AA88A456_FICCA</name>